<evidence type="ECO:0000256" key="2">
    <source>
        <dbReference type="ARBA" id="ARBA00005011"/>
    </source>
</evidence>
<dbReference type="InterPro" id="IPR050106">
    <property type="entry name" value="HistidinolP_aminotransfase"/>
</dbReference>
<keyword evidence="12" id="KW-1185">Reference proteome</keyword>
<dbReference type="EMBL" id="RZGR01000017">
    <property type="protein sequence ID" value="RUQ85334.1"/>
    <property type="molecule type" value="Genomic_DNA"/>
</dbReference>
<accession>A0A433JJ09</accession>
<dbReference type="AlphaFoldDB" id="A0A433JJ09"/>
<dbReference type="NCBIfam" id="TIGR01141">
    <property type="entry name" value="hisC"/>
    <property type="match status" value="1"/>
</dbReference>
<dbReference type="Pfam" id="PF00155">
    <property type="entry name" value="Aminotran_1_2"/>
    <property type="match status" value="1"/>
</dbReference>
<dbReference type="GO" id="GO:0004400">
    <property type="term" value="F:histidinol-phosphate transaminase activity"/>
    <property type="evidence" value="ECO:0007669"/>
    <property type="project" value="UniProtKB-UniRule"/>
</dbReference>
<dbReference type="InterPro" id="IPR004839">
    <property type="entry name" value="Aminotransferase_I/II_large"/>
</dbReference>
<evidence type="ECO:0000256" key="1">
    <source>
        <dbReference type="ARBA" id="ARBA00001933"/>
    </source>
</evidence>
<dbReference type="Gene3D" id="3.90.1150.10">
    <property type="entry name" value="Aspartate Aminotransferase, domain 1"/>
    <property type="match status" value="1"/>
</dbReference>
<feature type="domain" description="Aminotransferase class I/classII large" evidence="10">
    <location>
        <begin position="36"/>
        <end position="363"/>
    </location>
</feature>
<evidence type="ECO:0000256" key="8">
    <source>
        <dbReference type="ARBA" id="ARBA00047481"/>
    </source>
</evidence>
<protein>
    <recommendedName>
        <fullName evidence="9">Histidinol-phosphate aminotransferase</fullName>
        <ecNumber evidence="9">2.6.1.9</ecNumber>
    </recommendedName>
    <alternativeName>
        <fullName evidence="9">Imidazole acetol-phosphate transaminase</fullName>
    </alternativeName>
</protein>
<organism evidence="11 12">
    <name type="scientific">Legionella septentrionalis</name>
    <dbReference type="NCBI Taxonomy" id="2498109"/>
    <lineage>
        <taxon>Bacteria</taxon>
        <taxon>Pseudomonadati</taxon>
        <taxon>Pseudomonadota</taxon>
        <taxon>Gammaproteobacteria</taxon>
        <taxon>Legionellales</taxon>
        <taxon>Legionellaceae</taxon>
        <taxon>Legionella</taxon>
    </lineage>
</organism>
<proteinExistence type="inferred from homology"/>
<evidence type="ECO:0000256" key="7">
    <source>
        <dbReference type="ARBA" id="ARBA00022898"/>
    </source>
</evidence>
<sequence>MPCDYHLLPHEGIQTLSPYIPGKSAEELAREQHLHNIIKLASNENPLGCSPNVIKALAELSGHQLATYPAPATHPLRKKIAQKLGLDAEMIILGNGTDLLFPLMLTCFALHRDKHLLLHQYAFISYAIHAKTQGIPVHQVELKENWEVDIKAFIKNCTEDTALIFLANPNNPTGSMVSSKDIKFLLENIPESTILVLDEAYYEYVSQTHNHDSLHLLSAHSNLIITRTFSKAYGLAGLRIGYAIAHPDIISILLKAMPPFTVSQTALVAAAAALDDDVFIKESVLNNTLGLEQMIQGLKHLNLSYLPPAGNFITINCTTDAAAIYQALQRHGIIVRPLHPYGLNHYLRVTIGTAEQNERFLATLALCMAESKEFKL</sequence>
<evidence type="ECO:0000313" key="11">
    <source>
        <dbReference type="EMBL" id="RUQ85334.1"/>
    </source>
</evidence>
<dbReference type="RefSeq" id="WP_126953646.1">
    <property type="nucleotide sequence ID" value="NZ_RZGR01000017.1"/>
</dbReference>
<dbReference type="PROSITE" id="PS00599">
    <property type="entry name" value="AA_TRANSFER_CLASS_2"/>
    <property type="match status" value="1"/>
</dbReference>
<evidence type="ECO:0000256" key="3">
    <source>
        <dbReference type="ARBA" id="ARBA00007970"/>
    </source>
</evidence>
<dbReference type="InterPro" id="IPR015422">
    <property type="entry name" value="PyrdxlP-dep_Trfase_small"/>
</dbReference>
<comment type="subunit">
    <text evidence="4 9">Homodimer.</text>
</comment>
<dbReference type="CDD" id="cd00609">
    <property type="entry name" value="AAT_like"/>
    <property type="match status" value="1"/>
</dbReference>
<evidence type="ECO:0000256" key="5">
    <source>
        <dbReference type="ARBA" id="ARBA00022576"/>
    </source>
</evidence>
<reference evidence="11 12" key="1">
    <citation type="submission" date="2018-12" db="EMBL/GenBank/DDBJ databases">
        <title>Legionella sp,whole genome shotgun sequence.</title>
        <authorList>
            <person name="Wu H."/>
        </authorList>
    </citation>
    <scope>NUCLEOTIDE SEQUENCE [LARGE SCALE GENOMIC DNA]</scope>
    <source>
        <strain evidence="12">km714</strain>
    </source>
</reference>
<comment type="similarity">
    <text evidence="3 9">Belongs to the class-II pyridoxal-phosphate-dependent aminotransferase family. Histidinol-phosphate aminotransferase subfamily.</text>
</comment>
<comment type="catalytic activity">
    <reaction evidence="8 9">
        <text>L-histidinol phosphate + 2-oxoglutarate = 3-(imidazol-4-yl)-2-oxopropyl phosphate + L-glutamate</text>
        <dbReference type="Rhea" id="RHEA:23744"/>
        <dbReference type="ChEBI" id="CHEBI:16810"/>
        <dbReference type="ChEBI" id="CHEBI:29985"/>
        <dbReference type="ChEBI" id="CHEBI:57766"/>
        <dbReference type="ChEBI" id="CHEBI:57980"/>
        <dbReference type="EC" id="2.6.1.9"/>
    </reaction>
</comment>
<evidence type="ECO:0000256" key="4">
    <source>
        <dbReference type="ARBA" id="ARBA00011738"/>
    </source>
</evidence>
<evidence type="ECO:0000259" key="10">
    <source>
        <dbReference type="Pfam" id="PF00155"/>
    </source>
</evidence>
<dbReference type="SUPFAM" id="SSF53383">
    <property type="entry name" value="PLP-dependent transferases"/>
    <property type="match status" value="1"/>
</dbReference>
<dbReference type="Proteomes" id="UP000288012">
    <property type="component" value="Unassembled WGS sequence"/>
</dbReference>
<dbReference type="GO" id="GO:0030170">
    <property type="term" value="F:pyridoxal phosphate binding"/>
    <property type="evidence" value="ECO:0007669"/>
    <property type="project" value="InterPro"/>
</dbReference>
<dbReference type="HAMAP" id="MF_01023">
    <property type="entry name" value="HisC_aminotrans_2"/>
    <property type="match status" value="1"/>
</dbReference>
<dbReference type="Gene3D" id="3.40.640.10">
    <property type="entry name" value="Type I PLP-dependent aspartate aminotransferase-like (Major domain)"/>
    <property type="match status" value="1"/>
</dbReference>
<dbReference type="PANTHER" id="PTHR43643">
    <property type="entry name" value="HISTIDINOL-PHOSPHATE AMINOTRANSFERASE 2"/>
    <property type="match status" value="1"/>
</dbReference>
<dbReference type="OrthoDB" id="9813612at2"/>
<comment type="pathway">
    <text evidence="2 9">Amino-acid biosynthesis; L-histidine biosynthesis; L-histidine from 5-phospho-alpha-D-ribose 1-diphosphate: step 7/9.</text>
</comment>
<keyword evidence="5 9" id="KW-0032">Aminotransferase</keyword>
<dbReference type="GO" id="GO:0000105">
    <property type="term" value="P:L-histidine biosynthetic process"/>
    <property type="evidence" value="ECO:0007669"/>
    <property type="project" value="UniProtKB-UniRule"/>
</dbReference>
<dbReference type="UniPathway" id="UPA00031">
    <property type="reaction ID" value="UER00012"/>
</dbReference>
<keyword evidence="9" id="KW-0368">Histidine biosynthesis</keyword>
<evidence type="ECO:0000313" key="12">
    <source>
        <dbReference type="Proteomes" id="UP000288012"/>
    </source>
</evidence>
<evidence type="ECO:0000256" key="9">
    <source>
        <dbReference type="HAMAP-Rule" id="MF_01023"/>
    </source>
</evidence>
<keyword evidence="9" id="KW-0028">Amino-acid biosynthesis</keyword>
<name>A0A433JJ09_9GAMM</name>
<dbReference type="InterPro" id="IPR001917">
    <property type="entry name" value="Aminotrans_II_pyridoxalP_BS"/>
</dbReference>
<dbReference type="InterPro" id="IPR015421">
    <property type="entry name" value="PyrdxlP-dep_Trfase_major"/>
</dbReference>
<comment type="caution">
    <text evidence="11">The sequence shown here is derived from an EMBL/GenBank/DDBJ whole genome shotgun (WGS) entry which is preliminary data.</text>
</comment>
<dbReference type="InterPro" id="IPR015424">
    <property type="entry name" value="PyrdxlP-dep_Trfase"/>
</dbReference>
<comment type="cofactor">
    <cofactor evidence="1 9">
        <name>pyridoxal 5'-phosphate</name>
        <dbReference type="ChEBI" id="CHEBI:597326"/>
    </cofactor>
</comment>
<dbReference type="InterPro" id="IPR005861">
    <property type="entry name" value="HisP_aminotrans"/>
</dbReference>
<dbReference type="PANTHER" id="PTHR43643:SF3">
    <property type="entry name" value="HISTIDINOL-PHOSPHATE AMINOTRANSFERASE"/>
    <property type="match status" value="1"/>
</dbReference>
<feature type="modified residue" description="N6-(pyridoxal phosphate)lysine" evidence="9">
    <location>
        <position position="231"/>
    </location>
</feature>
<dbReference type="EC" id="2.6.1.9" evidence="9"/>
<keyword evidence="7 9" id="KW-0663">Pyridoxal phosphate</keyword>
<gene>
    <name evidence="9" type="primary">hisC</name>
    <name evidence="11" type="ORF">EKM59_06755</name>
</gene>
<evidence type="ECO:0000256" key="6">
    <source>
        <dbReference type="ARBA" id="ARBA00022679"/>
    </source>
</evidence>
<keyword evidence="6 9" id="KW-0808">Transferase</keyword>